<dbReference type="PANTHER" id="PTHR37957">
    <property type="entry name" value="BLR7070 PROTEIN"/>
    <property type="match status" value="1"/>
</dbReference>
<dbReference type="PANTHER" id="PTHR37957:SF1">
    <property type="entry name" value="PHYTASE-LIKE DOMAIN-CONTAINING PROTEIN"/>
    <property type="match status" value="1"/>
</dbReference>
<dbReference type="AlphaFoldDB" id="A0A8H9C567"/>
<dbReference type="Pfam" id="PF13449">
    <property type="entry name" value="Phytase-like"/>
    <property type="match status" value="1"/>
</dbReference>
<evidence type="ECO:0000313" key="3">
    <source>
        <dbReference type="EMBL" id="BCM82788.1"/>
    </source>
</evidence>
<dbReference type="KEGG" id="mind:mvi_12490"/>
<keyword evidence="1" id="KW-0732">Signal</keyword>
<dbReference type="SUPFAM" id="SSF50969">
    <property type="entry name" value="YVTN repeat-like/Quinoprotein amine dehydrogenase"/>
    <property type="match status" value="1"/>
</dbReference>
<proteinExistence type="predicted"/>
<dbReference type="InterPro" id="IPR011044">
    <property type="entry name" value="Quino_amine_DH_bsu"/>
</dbReference>
<dbReference type="Proteomes" id="UP000663508">
    <property type="component" value="Chromosome"/>
</dbReference>
<feature type="chain" id="PRO_5034094985" description="Phytase-like domain-containing protein" evidence="1">
    <location>
        <begin position="22"/>
        <end position="460"/>
    </location>
</feature>
<accession>A0A8H9C567</accession>
<feature type="signal peptide" evidence="1">
    <location>
        <begin position="1"/>
        <end position="21"/>
    </location>
</feature>
<name>A0A8H9C567_9HYPH</name>
<dbReference type="InterPro" id="IPR027372">
    <property type="entry name" value="Phytase-like_dom"/>
</dbReference>
<organism evidence="3 4">
    <name type="scientific">Methylobacterium indicum</name>
    <dbReference type="NCBI Taxonomy" id="1775910"/>
    <lineage>
        <taxon>Bacteria</taxon>
        <taxon>Pseudomonadati</taxon>
        <taxon>Pseudomonadota</taxon>
        <taxon>Alphaproteobacteria</taxon>
        <taxon>Hyphomicrobiales</taxon>
        <taxon>Methylobacteriaceae</taxon>
        <taxon>Methylobacterium</taxon>
    </lineage>
</organism>
<feature type="domain" description="Phytase-like" evidence="2">
    <location>
        <begin position="99"/>
        <end position="431"/>
    </location>
</feature>
<evidence type="ECO:0000313" key="4">
    <source>
        <dbReference type="Proteomes" id="UP000663508"/>
    </source>
</evidence>
<evidence type="ECO:0000259" key="2">
    <source>
        <dbReference type="Pfam" id="PF13449"/>
    </source>
</evidence>
<evidence type="ECO:0000256" key="1">
    <source>
        <dbReference type="SAM" id="SignalP"/>
    </source>
</evidence>
<dbReference type="EMBL" id="AP024145">
    <property type="protein sequence ID" value="BCM82788.1"/>
    <property type="molecule type" value="Genomic_DNA"/>
</dbReference>
<protein>
    <recommendedName>
        <fullName evidence="2">Phytase-like domain-containing protein</fullName>
    </recommendedName>
</protein>
<sequence length="460" mass="49622">MPRRSVLAVTLLLSVASAALAQAPQGQNPQGQPAPTFPATLAGHAVLPADSVAPLPADAPRDLATPGKFTTGRRVEAVGTVEAQSMGRTTTMKLPLRGQPLQGHSGIKHMPDGTYWVLTDNGFGTKANSPDAMLYLNRYRIDFAKGGVERVETIYLRDPDRKVPFRIANEATESRYLTGSDFDPESFQFVGDRIWIGEEFGPFLIEVDRSGKVQAVVETLAAGKPVRSPDNPAVTTPAMPGGAVAFNARRSKGFEGMAASPDGSRLYALLEGPLWDADAKAFETRDGKEVLRILEFDTQARAWTGRSWFYPLEANGHAIGDFNLIDATTGLVIERDDGEGTSDKACPAGQKGPDCFSAPAKFKRVFKIEMTDANQGGAVRKIGSIDLMRIADPAGKARKPLTDGALAFPFLTIENVDRVDDTHIVVGNDNNLPFSASRDPHQVDDNEFVLLEVGDFLKAK</sequence>
<gene>
    <name evidence="3" type="ORF">mvi_12490</name>
</gene>
<reference evidence="3" key="1">
    <citation type="submission" date="2020-11" db="EMBL/GenBank/DDBJ databases">
        <title>Complete genome sequence of a novel pathogenic Methylobacterium strain isolated from rice in Vietnam.</title>
        <authorList>
            <person name="Lai K."/>
            <person name="Okazaki S."/>
            <person name="Higashi K."/>
            <person name="Mori H."/>
            <person name="Toyoda A."/>
            <person name="Kurokawa K."/>
        </authorList>
    </citation>
    <scope>NUCLEOTIDE SEQUENCE</scope>
    <source>
        <strain evidence="3">VL1</strain>
    </source>
</reference>
<dbReference type="RefSeq" id="WP_207181903.1">
    <property type="nucleotide sequence ID" value="NZ_AP024145.1"/>
</dbReference>